<sequence>MMITVGISLVTNEHCYQDQFMPTAKIFQWHGASGCHMFKENAKTDSDCNERLMLMLLIVSNLVKMFVSLTLTTHRAI</sequence>
<gene>
    <name evidence="1" type="ORF">OIU84_008775</name>
</gene>
<evidence type="ECO:0000313" key="1">
    <source>
        <dbReference type="EMBL" id="KAJ6409143.1"/>
    </source>
</evidence>
<dbReference type="AlphaFoldDB" id="A0AAD6JQL7"/>
<reference evidence="1 2" key="1">
    <citation type="journal article" date="2023" name="Int. J. Mol. Sci.">
        <title>De Novo Assembly and Annotation of 11 Diverse Shrub Willow (Salix) Genomes Reveals Novel Gene Organization in Sex-Linked Regions.</title>
        <authorList>
            <person name="Hyden B."/>
            <person name="Feng K."/>
            <person name="Yates T.B."/>
            <person name="Jawdy S."/>
            <person name="Cereghino C."/>
            <person name="Smart L.B."/>
            <person name="Muchero W."/>
        </authorList>
    </citation>
    <scope>NUCLEOTIDE SEQUENCE [LARGE SCALE GENOMIC DNA]</scope>
    <source>
        <tissue evidence="1">Shoot tip</tissue>
    </source>
</reference>
<protein>
    <submittedName>
        <fullName evidence="1">Uncharacterized protein</fullName>
    </submittedName>
</protein>
<dbReference type="Proteomes" id="UP001162972">
    <property type="component" value="Chromosome 9"/>
</dbReference>
<keyword evidence="2" id="KW-1185">Reference proteome</keyword>
<comment type="caution">
    <text evidence="1">The sequence shown here is derived from an EMBL/GenBank/DDBJ whole genome shotgun (WGS) entry which is preliminary data.</text>
</comment>
<organism evidence="1 2">
    <name type="scientific">Salix udensis</name>
    <dbReference type="NCBI Taxonomy" id="889485"/>
    <lineage>
        <taxon>Eukaryota</taxon>
        <taxon>Viridiplantae</taxon>
        <taxon>Streptophyta</taxon>
        <taxon>Embryophyta</taxon>
        <taxon>Tracheophyta</taxon>
        <taxon>Spermatophyta</taxon>
        <taxon>Magnoliopsida</taxon>
        <taxon>eudicotyledons</taxon>
        <taxon>Gunneridae</taxon>
        <taxon>Pentapetalae</taxon>
        <taxon>rosids</taxon>
        <taxon>fabids</taxon>
        <taxon>Malpighiales</taxon>
        <taxon>Salicaceae</taxon>
        <taxon>Saliceae</taxon>
        <taxon>Salix</taxon>
    </lineage>
</organism>
<dbReference type="EMBL" id="JAPFFJ010000015">
    <property type="protein sequence ID" value="KAJ6409143.1"/>
    <property type="molecule type" value="Genomic_DNA"/>
</dbReference>
<accession>A0AAD6JQL7</accession>
<name>A0AAD6JQL7_9ROSI</name>
<evidence type="ECO:0000313" key="2">
    <source>
        <dbReference type="Proteomes" id="UP001162972"/>
    </source>
</evidence>
<proteinExistence type="predicted"/>